<dbReference type="EMBL" id="BARU01016562">
    <property type="protein sequence ID" value="GAH49886.1"/>
    <property type="molecule type" value="Genomic_DNA"/>
</dbReference>
<dbReference type="InterPro" id="IPR005835">
    <property type="entry name" value="NTP_transferase_dom"/>
</dbReference>
<organism evidence="4">
    <name type="scientific">marine sediment metagenome</name>
    <dbReference type="NCBI Taxonomy" id="412755"/>
    <lineage>
        <taxon>unclassified sequences</taxon>
        <taxon>metagenomes</taxon>
        <taxon>ecological metagenomes</taxon>
    </lineage>
</organism>
<gene>
    <name evidence="4" type="ORF">S03H2_27517</name>
</gene>
<name>X1FW56_9ZZZZ</name>
<feature type="non-terminal residue" evidence="4">
    <location>
        <position position="1"/>
    </location>
</feature>
<dbReference type="InterPro" id="IPR050065">
    <property type="entry name" value="GlmU-like"/>
</dbReference>
<dbReference type="PANTHER" id="PTHR43584:SF8">
    <property type="entry name" value="N-ACETYLMURAMATE ALPHA-1-PHOSPHATE URIDYLYLTRANSFERASE"/>
    <property type="match status" value="1"/>
</dbReference>
<dbReference type="Gene3D" id="3.90.550.10">
    <property type="entry name" value="Spore Coat Polysaccharide Biosynthesis Protein SpsA, Chain A"/>
    <property type="match status" value="1"/>
</dbReference>
<dbReference type="Pfam" id="PF00483">
    <property type="entry name" value="NTP_transferase"/>
    <property type="match status" value="1"/>
</dbReference>
<dbReference type="CDD" id="cd04181">
    <property type="entry name" value="NTP_transferase"/>
    <property type="match status" value="1"/>
</dbReference>
<protein>
    <recommendedName>
        <fullName evidence="3">Nucleotidyl transferase domain-containing protein</fullName>
    </recommendedName>
</protein>
<evidence type="ECO:0000256" key="1">
    <source>
        <dbReference type="ARBA" id="ARBA00022679"/>
    </source>
</evidence>
<dbReference type="AlphaFoldDB" id="X1FW56"/>
<feature type="domain" description="Nucleotidyl transferase" evidence="3">
    <location>
        <begin position="49"/>
        <end position="221"/>
    </location>
</feature>
<dbReference type="SUPFAM" id="SSF53448">
    <property type="entry name" value="Nucleotide-diphospho-sugar transferases"/>
    <property type="match status" value="1"/>
</dbReference>
<evidence type="ECO:0000259" key="3">
    <source>
        <dbReference type="Pfam" id="PF00483"/>
    </source>
</evidence>
<dbReference type="PANTHER" id="PTHR43584">
    <property type="entry name" value="NUCLEOTIDYL TRANSFERASE"/>
    <property type="match status" value="1"/>
</dbReference>
<evidence type="ECO:0000256" key="2">
    <source>
        <dbReference type="ARBA" id="ARBA00022695"/>
    </source>
</evidence>
<dbReference type="GO" id="GO:0016779">
    <property type="term" value="F:nucleotidyltransferase activity"/>
    <property type="evidence" value="ECO:0007669"/>
    <property type="project" value="UniProtKB-KW"/>
</dbReference>
<keyword evidence="2" id="KW-0548">Nucleotidyltransferase</keyword>
<evidence type="ECO:0000313" key="4">
    <source>
        <dbReference type="EMBL" id="GAH49886.1"/>
    </source>
</evidence>
<proteinExistence type="predicted"/>
<dbReference type="InterPro" id="IPR029044">
    <property type="entry name" value="Nucleotide-diphossugar_trans"/>
</dbReference>
<reference evidence="4" key="1">
    <citation type="journal article" date="2014" name="Front. Microbiol.">
        <title>High frequency of phylogenetically diverse reductive dehalogenase-homologous genes in deep subseafloor sedimentary metagenomes.</title>
        <authorList>
            <person name="Kawai M."/>
            <person name="Futagami T."/>
            <person name="Toyoda A."/>
            <person name="Takaki Y."/>
            <person name="Nishi S."/>
            <person name="Hori S."/>
            <person name="Arai W."/>
            <person name="Tsubouchi T."/>
            <person name="Morono Y."/>
            <person name="Uchiyama I."/>
            <person name="Ito T."/>
            <person name="Fujiyama A."/>
            <person name="Inagaki F."/>
            <person name="Takami H."/>
        </authorList>
    </citation>
    <scope>NUCLEOTIDE SEQUENCE</scope>
    <source>
        <strain evidence="4">Expedition CK06-06</strain>
    </source>
</reference>
<accession>X1FW56</accession>
<comment type="caution">
    <text evidence="4">The sequence shown here is derived from an EMBL/GenBank/DDBJ whole genome shotgun (WGS) entry which is preliminary data.</text>
</comment>
<keyword evidence="1" id="KW-0808">Transferase</keyword>
<sequence>NGTRLRPWTETAPKPMLRVGPDLYEEALLQKNKQEQERVISEYNIKQKGKPILQFTLEDLNLLGLRDVTIVIGYLGDRIKEYFGEKFGNLNIEYVAQEEQQGTAHALLQTESSIRNSKDRILCLMGDNIYPIESVKECLKYPYSILAQEVEDPEEFGVLSINNGRVKEITEKSEKLISNLANTGLYVLPNDIFPILTTLKENPKRKELELTDALNILINKLAKKRVAVQYVKAEKNSCIFVSRSLDLLYASMKLAQKPPKNKRFIKG</sequence>